<dbReference type="RefSeq" id="WP_026991997.1">
    <property type="nucleotide sequence ID" value="NZ_JRLY01000001.1"/>
</dbReference>
<protein>
    <recommendedName>
        <fullName evidence="12">Beta-galactosidase</fullName>
    </recommendedName>
</protein>
<gene>
    <name evidence="10" type="ORF">Q766_00390</name>
</gene>
<dbReference type="PRINTS" id="PR00132">
    <property type="entry name" value="GLHYDRLASE2"/>
</dbReference>
<dbReference type="STRING" id="1121898.GCA_000422725_00552"/>
<keyword evidence="11" id="KW-1185">Reference proteome</keyword>
<accession>A0A0A2MSN6</accession>
<evidence type="ECO:0000256" key="4">
    <source>
        <dbReference type="SAM" id="SignalP"/>
    </source>
</evidence>
<feature type="domain" description="DUF4982" evidence="8">
    <location>
        <begin position="608"/>
        <end position="668"/>
    </location>
</feature>
<dbReference type="GO" id="GO:0005975">
    <property type="term" value="P:carbohydrate metabolic process"/>
    <property type="evidence" value="ECO:0007669"/>
    <property type="project" value="InterPro"/>
</dbReference>
<dbReference type="Pfam" id="PF18565">
    <property type="entry name" value="Glyco_hydro2_C5"/>
    <property type="match status" value="1"/>
</dbReference>
<dbReference type="InterPro" id="IPR051913">
    <property type="entry name" value="GH2_Domain-Containing"/>
</dbReference>
<dbReference type="InterPro" id="IPR036156">
    <property type="entry name" value="Beta-gal/glucu_dom_sf"/>
</dbReference>
<dbReference type="Gene3D" id="2.60.40.10">
    <property type="entry name" value="Immunoglobulins"/>
    <property type="match status" value="3"/>
</dbReference>
<keyword evidence="4" id="KW-0732">Signal</keyword>
<feature type="domain" description="Glycoside hydrolase family 2 catalytic" evidence="6">
    <location>
        <begin position="294"/>
        <end position="425"/>
    </location>
</feature>
<dbReference type="AlphaFoldDB" id="A0A0A2MSN6"/>
<comment type="similarity">
    <text evidence="1">Belongs to the glycosyl hydrolase 2 family.</text>
</comment>
<dbReference type="Pfam" id="PF02836">
    <property type="entry name" value="Glyco_hydro_2_C"/>
    <property type="match status" value="1"/>
</dbReference>
<evidence type="ECO:0000313" key="11">
    <source>
        <dbReference type="Proteomes" id="UP000030111"/>
    </source>
</evidence>
<dbReference type="PROSITE" id="PS51257">
    <property type="entry name" value="PROKAR_LIPOPROTEIN"/>
    <property type="match status" value="1"/>
</dbReference>
<feature type="signal peptide" evidence="4">
    <location>
        <begin position="1"/>
        <end position="21"/>
    </location>
</feature>
<comment type="caution">
    <text evidence="10">The sequence shown here is derived from an EMBL/GenBank/DDBJ whole genome shotgun (WGS) entry which is preliminary data.</text>
</comment>
<dbReference type="PANTHER" id="PTHR42732">
    <property type="entry name" value="BETA-GALACTOSIDASE"/>
    <property type="match status" value="1"/>
</dbReference>
<dbReference type="Pfam" id="PF02837">
    <property type="entry name" value="Glyco_hydro_2_N"/>
    <property type="match status" value="1"/>
</dbReference>
<evidence type="ECO:0000256" key="1">
    <source>
        <dbReference type="ARBA" id="ARBA00007401"/>
    </source>
</evidence>
<evidence type="ECO:0000313" key="10">
    <source>
        <dbReference type="EMBL" id="KGO94616.1"/>
    </source>
</evidence>
<sequence>MKKIVAIIVCCISIISCHKQAGISSRSRVDFGRNWQFTKDSTATNWQTVNVPHTAQVEKLIVVNQWQGDCWYKKDFSIATKDKKSFLYFEGVMHETEVFINNKPVFKHKGGYTPFTVDVTPYVTTGNNTVSLKVNNHDNAVIPPGKPIKELDFNYYGGMYRNVYLITTNPLYITDAIAANKTAGGGVALHFDEVDASKAIGKLKVHVKNDSDANRQITVKAVLTDSDGNKQEFRSAAAIDVAKNADVTATIDIDVESPKLWGIANPQLYTLDVSLFSNGVEVDRYTTKTGIRKIAITADGFFLNNEKLFINGTNRHQEYPYVGYAISDEAQYRDAVKIKNAGFDFVRLSHYPQSEAFLNACDELGILVMDCISGWQFFGEGEFLTNSYQEIRDLARRDRNHPSVIIWEVSLNESNMSEAYMKEANKILREELPYNDIYTAGWMDNANYDLFIPARQHGKAPEYWNNYSKGDRKILVAEYGDWEYYAQNAGFNQTQFGNLKEEERTSRQLRNSGEKRLLQQAYNFEEAYNSNLMGKNTIGHANWLMFDYNRGYSPDLESSGISDIFRIPKFANYFYQSQRDPQQQLAPVLNSGPMVQIASYWDAASSPNVTVFSNCDEVALYLNDVLVEKKQAAKGKAVLLAHPSIVFNLKEFKPGTLRAEGFIKGQKVTEHSVATPGKAAKLELSYDVSGKQINTNKPDVVFVYAKITDANGTVINNAANQVTFTINGKAAQLVGKNPMPAEAGIATIVLRTEELKQPVTITATAAGLTTAVLQIK</sequence>
<evidence type="ECO:0000259" key="7">
    <source>
        <dbReference type="Pfam" id="PF02837"/>
    </source>
</evidence>
<keyword evidence="3" id="KW-0326">Glycosidase</keyword>
<dbReference type="EMBL" id="JRLY01000001">
    <property type="protein sequence ID" value="KGO94616.1"/>
    <property type="molecule type" value="Genomic_DNA"/>
</dbReference>
<name>A0A0A2MSN6_9FLAO</name>
<dbReference type="InterPro" id="IPR006103">
    <property type="entry name" value="Glyco_hydro_2_cat"/>
</dbReference>
<dbReference type="eggNOG" id="COG3250">
    <property type="taxonomic scope" value="Bacteria"/>
</dbReference>
<keyword evidence="2" id="KW-0378">Hydrolase</keyword>
<feature type="domain" description="Glycoside hydrolase family 2" evidence="9">
    <location>
        <begin position="688"/>
        <end position="773"/>
    </location>
</feature>
<dbReference type="InterPro" id="IPR013783">
    <property type="entry name" value="Ig-like_fold"/>
</dbReference>
<feature type="domain" description="Glycosyl hydrolases family 2 sugar binding" evidence="7">
    <location>
        <begin position="51"/>
        <end position="168"/>
    </location>
</feature>
<dbReference type="InterPro" id="IPR008979">
    <property type="entry name" value="Galactose-bd-like_sf"/>
</dbReference>
<dbReference type="OrthoDB" id="9801077at2"/>
<reference evidence="10 11" key="1">
    <citation type="submission" date="2013-09" db="EMBL/GenBank/DDBJ databases">
        <authorList>
            <person name="Zeng Z."/>
            <person name="Chen C."/>
        </authorList>
    </citation>
    <scope>NUCLEOTIDE SEQUENCE [LARGE SCALE GENOMIC DNA]</scope>
    <source>
        <strain evidence="10 11">WB 4.1-42</strain>
    </source>
</reference>
<evidence type="ECO:0000259" key="8">
    <source>
        <dbReference type="Pfam" id="PF16355"/>
    </source>
</evidence>
<dbReference type="Pfam" id="PF00703">
    <property type="entry name" value="Glyco_hydro_2"/>
    <property type="match status" value="1"/>
</dbReference>
<evidence type="ECO:0008006" key="12">
    <source>
        <dbReference type="Google" id="ProtNLM"/>
    </source>
</evidence>
<proteinExistence type="inferred from homology"/>
<evidence type="ECO:0000256" key="3">
    <source>
        <dbReference type="ARBA" id="ARBA00023295"/>
    </source>
</evidence>
<dbReference type="SUPFAM" id="SSF51445">
    <property type="entry name" value="(Trans)glycosidases"/>
    <property type="match status" value="1"/>
</dbReference>
<feature type="chain" id="PRO_5001991920" description="Beta-galactosidase" evidence="4">
    <location>
        <begin position="22"/>
        <end position="776"/>
    </location>
</feature>
<evidence type="ECO:0000259" key="5">
    <source>
        <dbReference type="Pfam" id="PF00703"/>
    </source>
</evidence>
<dbReference type="InterPro" id="IPR006104">
    <property type="entry name" value="Glyco_hydro_2_N"/>
</dbReference>
<dbReference type="InterPro" id="IPR032311">
    <property type="entry name" value="DUF4982"/>
</dbReference>
<evidence type="ECO:0000259" key="6">
    <source>
        <dbReference type="Pfam" id="PF02836"/>
    </source>
</evidence>
<dbReference type="SUPFAM" id="SSF49303">
    <property type="entry name" value="beta-Galactosidase/glucuronidase domain"/>
    <property type="match status" value="1"/>
</dbReference>
<dbReference type="InterPro" id="IPR017853">
    <property type="entry name" value="GH"/>
</dbReference>
<feature type="domain" description="Glycoside hydrolase family 2 immunoglobulin-like beta-sandwich" evidence="5">
    <location>
        <begin position="195"/>
        <end position="292"/>
    </location>
</feature>
<dbReference type="InterPro" id="IPR006102">
    <property type="entry name" value="Ig-like_GH2"/>
</dbReference>
<dbReference type="SUPFAM" id="SSF49785">
    <property type="entry name" value="Galactose-binding domain-like"/>
    <property type="match status" value="1"/>
</dbReference>
<dbReference type="Pfam" id="PF16355">
    <property type="entry name" value="DUF4982"/>
    <property type="match status" value="1"/>
</dbReference>
<dbReference type="Proteomes" id="UP000030111">
    <property type="component" value="Unassembled WGS sequence"/>
</dbReference>
<dbReference type="Gene3D" id="2.60.120.260">
    <property type="entry name" value="Galactose-binding domain-like"/>
    <property type="match status" value="1"/>
</dbReference>
<dbReference type="GO" id="GO:0004553">
    <property type="term" value="F:hydrolase activity, hydrolyzing O-glycosyl compounds"/>
    <property type="evidence" value="ECO:0007669"/>
    <property type="project" value="InterPro"/>
</dbReference>
<dbReference type="Gene3D" id="3.20.20.80">
    <property type="entry name" value="Glycosidases"/>
    <property type="match status" value="1"/>
</dbReference>
<organism evidence="10 11">
    <name type="scientific">Flavobacterium subsaxonicum WB 4.1-42 = DSM 21790</name>
    <dbReference type="NCBI Taxonomy" id="1121898"/>
    <lineage>
        <taxon>Bacteria</taxon>
        <taxon>Pseudomonadati</taxon>
        <taxon>Bacteroidota</taxon>
        <taxon>Flavobacteriia</taxon>
        <taxon>Flavobacteriales</taxon>
        <taxon>Flavobacteriaceae</taxon>
        <taxon>Flavobacterium</taxon>
    </lineage>
</organism>
<evidence type="ECO:0000256" key="2">
    <source>
        <dbReference type="ARBA" id="ARBA00022801"/>
    </source>
</evidence>
<dbReference type="InterPro" id="IPR006101">
    <property type="entry name" value="Glyco_hydro_2"/>
</dbReference>
<dbReference type="InterPro" id="IPR040605">
    <property type="entry name" value="Glyco_hydro2_dom5"/>
</dbReference>
<dbReference type="PANTHER" id="PTHR42732:SF1">
    <property type="entry name" value="BETA-MANNOSIDASE"/>
    <property type="match status" value="1"/>
</dbReference>
<evidence type="ECO:0000259" key="9">
    <source>
        <dbReference type="Pfam" id="PF18565"/>
    </source>
</evidence>